<evidence type="ECO:0000256" key="3">
    <source>
        <dbReference type="SAM" id="MobiDB-lite"/>
    </source>
</evidence>
<comment type="subcellular location">
    <subcellularLocation>
        <location evidence="1">Nucleus</location>
    </subcellularLocation>
</comment>
<dbReference type="AlphaFoldDB" id="A0A8R1Y940"/>
<dbReference type="PANTHER" id="PTHR28605:SF1">
    <property type="entry name" value="CHROMOSOME TRANSMISSION FIDELITY FACTOR 8"/>
    <property type="match status" value="1"/>
</dbReference>
<dbReference type="GO" id="GO:0005634">
    <property type="term" value="C:nucleus"/>
    <property type="evidence" value="ECO:0007669"/>
    <property type="project" value="UniProtKB-SubCell"/>
</dbReference>
<evidence type="ECO:0008006" key="6">
    <source>
        <dbReference type="Google" id="ProtNLM"/>
    </source>
</evidence>
<keyword evidence="5" id="KW-1185">Reference proteome</keyword>
<evidence type="ECO:0000313" key="5">
    <source>
        <dbReference type="Proteomes" id="UP000005239"/>
    </source>
</evidence>
<accession>A0A8R1Y940</accession>
<reference evidence="4" key="2">
    <citation type="submission" date="2022-06" db="UniProtKB">
        <authorList>
            <consortium name="EnsemblMetazoa"/>
        </authorList>
    </citation>
    <scope>IDENTIFICATION</scope>
    <source>
        <strain evidence="4">PS312</strain>
    </source>
</reference>
<protein>
    <recommendedName>
        <fullName evidence="6">Chromosome transmission fidelity protein 8 homolog</fullName>
    </recommendedName>
</protein>
<evidence type="ECO:0000256" key="1">
    <source>
        <dbReference type="ARBA" id="ARBA00004123"/>
    </source>
</evidence>
<dbReference type="Proteomes" id="UP000005239">
    <property type="component" value="Unassembled WGS sequence"/>
</dbReference>
<evidence type="ECO:0000313" key="4">
    <source>
        <dbReference type="EnsemblMetazoa" id="PPA11971.1"/>
    </source>
</evidence>
<dbReference type="EnsemblMetazoa" id="PPA11971.1">
    <property type="protein sequence ID" value="PPA11971.1"/>
    <property type="gene ID" value="WBGene00101525"/>
</dbReference>
<gene>
    <name evidence="4" type="primary">WBGene00101525</name>
</gene>
<evidence type="ECO:0000256" key="2">
    <source>
        <dbReference type="ARBA" id="ARBA00023242"/>
    </source>
</evidence>
<organism evidence="4 5">
    <name type="scientific">Pristionchus pacificus</name>
    <name type="common">Parasitic nematode worm</name>
    <dbReference type="NCBI Taxonomy" id="54126"/>
    <lineage>
        <taxon>Eukaryota</taxon>
        <taxon>Metazoa</taxon>
        <taxon>Ecdysozoa</taxon>
        <taxon>Nematoda</taxon>
        <taxon>Chromadorea</taxon>
        <taxon>Rhabditida</taxon>
        <taxon>Rhabditina</taxon>
        <taxon>Diplogasteromorpha</taxon>
        <taxon>Diplogasteroidea</taxon>
        <taxon>Neodiplogasteridae</taxon>
        <taxon>Pristionchus</taxon>
    </lineage>
</organism>
<dbReference type="PANTHER" id="PTHR28605">
    <property type="entry name" value="CTF8, CHROMOSOME TRANSMISSION FIDELITY FACTOR 8 HOMOLOG (S. CEREVISIAE)"/>
    <property type="match status" value="1"/>
</dbReference>
<sequence>MQIQMLKNENGLEEWVVLDMQGEINNGGRPFDGEMLGNLGWRHDNSEALFLVGHHLVEGKMVNLERPYLVTAPKDHNGKKVHYVEAVVRRKLVFKLRPKPIVTKHLMKRGEYDKDKEKEQEQEKENEHMES</sequence>
<keyword evidence="2" id="KW-0539">Nucleus</keyword>
<feature type="region of interest" description="Disordered" evidence="3">
    <location>
        <begin position="105"/>
        <end position="131"/>
    </location>
</feature>
<name>A0A8R1Y940_PRIPA</name>
<reference evidence="5" key="1">
    <citation type="journal article" date="2008" name="Nat. Genet.">
        <title>The Pristionchus pacificus genome provides a unique perspective on nematode lifestyle and parasitism.</title>
        <authorList>
            <person name="Dieterich C."/>
            <person name="Clifton S.W."/>
            <person name="Schuster L.N."/>
            <person name="Chinwalla A."/>
            <person name="Delehaunty K."/>
            <person name="Dinkelacker I."/>
            <person name="Fulton L."/>
            <person name="Fulton R."/>
            <person name="Godfrey J."/>
            <person name="Minx P."/>
            <person name="Mitreva M."/>
            <person name="Roeseler W."/>
            <person name="Tian H."/>
            <person name="Witte H."/>
            <person name="Yang S.P."/>
            <person name="Wilson R.K."/>
            <person name="Sommer R.J."/>
        </authorList>
    </citation>
    <scope>NUCLEOTIDE SEQUENCE [LARGE SCALE GENOMIC DNA]</scope>
    <source>
        <strain evidence="5">PS312</strain>
    </source>
</reference>
<proteinExistence type="predicted"/>
<feature type="compositionally biased region" description="Basic and acidic residues" evidence="3">
    <location>
        <begin position="108"/>
        <end position="131"/>
    </location>
</feature>